<proteinExistence type="predicted"/>
<reference evidence="1 2" key="1">
    <citation type="submission" date="2019-02" db="EMBL/GenBank/DDBJ databases">
        <title>Deep-cultivation of Planctomycetes and their phenomic and genomic characterization uncovers novel biology.</title>
        <authorList>
            <person name="Wiegand S."/>
            <person name="Jogler M."/>
            <person name="Boedeker C."/>
            <person name="Pinto D."/>
            <person name="Vollmers J."/>
            <person name="Rivas-Marin E."/>
            <person name="Kohn T."/>
            <person name="Peeters S.H."/>
            <person name="Heuer A."/>
            <person name="Rast P."/>
            <person name="Oberbeckmann S."/>
            <person name="Bunk B."/>
            <person name="Jeske O."/>
            <person name="Meyerdierks A."/>
            <person name="Storesund J.E."/>
            <person name="Kallscheuer N."/>
            <person name="Luecker S."/>
            <person name="Lage O.M."/>
            <person name="Pohl T."/>
            <person name="Merkel B.J."/>
            <person name="Hornburger P."/>
            <person name="Mueller R.-W."/>
            <person name="Bruemmer F."/>
            <person name="Labrenz M."/>
            <person name="Spormann A.M."/>
            <person name="Op den Camp H."/>
            <person name="Overmann J."/>
            <person name="Amann R."/>
            <person name="Jetten M.S.M."/>
            <person name="Mascher T."/>
            <person name="Medema M.H."/>
            <person name="Devos D.P."/>
            <person name="Kaster A.-K."/>
            <person name="Ovreas L."/>
            <person name="Rohde M."/>
            <person name="Galperin M.Y."/>
            <person name="Jogler C."/>
        </authorList>
    </citation>
    <scope>NUCLEOTIDE SEQUENCE [LARGE SCALE GENOMIC DNA]</scope>
    <source>
        <strain evidence="1 2">FF011L</strain>
    </source>
</reference>
<dbReference type="Proteomes" id="UP000320672">
    <property type="component" value="Chromosome"/>
</dbReference>
<gene>
    <name evidence="1" type="ORF">FF011L_12130</name>
</gene>
<dbReference type="RefSeq" id="WP_145350719.1">
    <property type="nucleotide sequence ID" value="NZ_CP036262.1"/>
</dbReference>
<dbReference type="InterPro" id="IPR017850">
    <property type="entry name" value="Alkaline_phosphatase_core_sf"/>
</dbReference>
<evidence type="ECO:0000313" key="2">
    <source>
        <dbReference type="Proteomes" id="UP000320672"/>
    </source>
</evidence>
<dbReference type="OrthoDB" id="9769734at2"/>
<protein>
    <submittedName>
        <fullName evidence="1">PglZ domain protein</fullName>
    </submittedName>
</protein>
<organism evidence="1 2">
    <name type="scientific">Roseimaritima multifibrata</name>
    <dbReference type="NCBI Taxonomy" id="1930274"/>
    <lineage>
        <taxon>Bacteria</taxon>
        <taxon>Pseudomonadati</taxon>
        <taxon>Planctomycetota</taxon>
        <taxon>Planctomycetia</taxon>
        <taxon>Pirellulales</taxon>
        <taxon>Pirellulaceae</taxon>
        <taxon>Roseimaritima</taxon>
    </lineage>
</organism>
<dbReference type="KEGG" id="rml:FF011L_12130"/>
<dbReference type="SUPFAM" id="SSF53649">
    <property type="entry name" value="Alkaline phosphatase-like"/>
    <property type="match status" value="1"/>
</dbReference>
<dbReference type="NCBIfam" id="TIGR02687">
    <property type="entry name" value="BREX-1 system phosphatase PglZ type A"/>
    <property type="match status" value="1"/>
</dbReference>
<dbReference type="EMBL" id="CP036262">
    <property type="protein sequence ID" value="QDS92470.1"/>
    <property type="molecule type" value="Genomic_DNA"/>
</dbReference>
<name>A0A517MC49_9BACT</name>
<dbReference type="Gene3D" id="3.40.720.10">
    <property type="entry name" value="Alkaline Phosphatase, subunit A"/>
    <property type="match status" value="1"/>
</dbReference>
<accession>A0A517MC49</accession>
<dbReference type="Pfam" id="PF08665">
    <property type="entry name" value="PglZ"/>
    <property type="match status" value="1"/>
</dbReference>
<sequence length="838" mass="95166">MSERIIQALEKLFTKHRIVFWYDEEDSLRKDFDAVEVAGVEKVEIVNNEFGLKYRMLRQQSKQKFLVFKTGGPPEDKENWLLDVQLAHTDFRTDKASLWLTELELPYEFRPLVSRHEFFFNSAKRRDSLKKKVTKNDTLTQVAMKMLGVCADCADSEPRLDSVIENLLAELAKGDGAKRYDLIGKCGLDGFLWEQTKNVYQYAADSPTVKDFAIELFKSCYRMDVGGEVRFGSEALVFLKRWKDSRNHEAAFKTLSHQAAEMLSISSDLENRDLKALAEVDYFEFVDQRILSELASAVGKKTISSGECTQLIRGRRRGHWYAQYEHYYEAVDHAAQLLHLLDTLSIQLDSLQQGVSAYIQSFYRLDQVYRKFIFHNVKSGGATLLGPLTNEICKRYTNTFLMPLGDRWQELVDGLEKWGIPGNRSQTGFFDKYVRRVLEKNKKVYVIISDAMRFEVGEELCRRVRQEDRFEAELDHMITTLPSYTQLGMGALLPHKQLRIQEDKSTTVIADDVSTAGTVNRDKILKAAAKSIASDASALAVQAVDILDKNKEEVRALVRDHDVIYIYHNSIDQIGHTQKTERKAFEAAETAMEDVVRVVRKLTSANATNVVVTADHGFLYQDEVDESDFSAAQVEGEILASDRRFIVGRDLKVSGGANLYSSEALGLDGDLQIAVPKSINRFRKSGSSTRFMHGGSTLQEIVIPVIEIKKSRGSDVSAVNVDMIPTPSSVISTGQLALVFYQSEPVTEKVQARHLRVGLYATDGELISDSHELAFDLTSENARERELKVRLLLSKQADNYNQQQIMLKMEEPISDTSQFKDYKSVPFTLRRSFTSDFD</sequence>
<dbReference type="AlphaFoldDB" id="A0A517MC49"/>
<evidence type="ECO:0000313" key="1">
    <source>
        <dbReference type="EMBL" id="QDS92470.1"/>
    </source>
</evidence>
<dbReference type="InterPro" id="IPR014060">
    <property type="entry name" value="PglZ"/>
</dbReference>
<keyword evidence="2" id="KW-1185">Reference proteome</keyword>